<accession>A0AAQ3SPH6</accession>
<gene>
    <name evidence="1" type="ORF">U9M48_008647</name>
</gene>
<protein>
    <submittedName>
        <fullName evidence="1">Uncharacterized protein</fullName>
    </submittedName>
</protein>
<reference evidence="1 2" key="1">
    <citation type="submission" date="2024-02" db="EMBL/GenBank/DDBJ databases">
        <title>High-quality chromosome-scale genome assembly of Pensacola bahiagrass (Paspalum notatum Flugge var. saurae).</title>
        <authorList>
            <person name="Vega J.M."/>
            <person name="Podio M."/>
            <person name="Orjuela J."/>
            <person name="Siena L.A."/>
            <person name="Pessino S.C."/>
            <person name="Combes M.C."/>
            <person name="Mariac C."/>
            <person name="Albertini E."/>
            <person name="Pupilli F."/>
            <person name="Ortiz J.P.A."/>
            <person name="Leblanc O."/>
        </authorList>
    </citation>
    <scope>NUCLEOTIDE SEQUENCE [LARGE SCALE GENOMIC DNA]</scope>
    <source>
        <strain evidence="1">R1</strain>
        <tissue evidence="1">Leaf</tissue>
    </source>
</reference>
<organism evidence="1 2">
    <name type="scientific">Paspalum notatum var. saurae</name>
    <dbReference type="NCBI Taxonomy" id="547442"/>
    <lineage>
        <taxon>Eukaryota</taxon>
        <taxon>Viridiplantae</taxon>
        <taxon>Streptophyta</taxon>
        <taxon>Embryophyta</taxon>
        <taxon>Tracheophyta</taxon>
        <taxon>Spermatophyta</taxon>
        <taxon>Magnoliopsida</taxon>
        <taxon>Liliopsida</taxon>
        <taxon>Poales</taxon>
        <taxon>Poaceae</taxon>
        <taxon>PACMAD clade</taxon>
        <taxon>Panicoideae</taxon>
        <taxon>Andropogonodae</taxon>
        <taxon>Paspaleae</taxon>
        <taxon>Paspalinae</taxon>
        <taxon>Paspalum</taxon>
    </lineage>
</organism>
<dbReference type="AlphaFoldDB" id="A0AAQ3SPH6"/>
<dbReference type="EMBL" id="CP144746">
    <property type="protein sequence ID" value="WVZ58368.1"/>
    <property type="molecule type" value="Genomic_DNA"/>
</dbReference>
<name>A0AAQ3SPH6_PASNO</name>
<feature type="non-terminal residue" evidence="1">
    <location>
        <position position="1"/>
    </location>
</feature>
<proteinExistence type="predicted"/>
<evidence type="ECO:0000313" key="2">
    <source>
        <dbReference type="Proteomes" id="UP001341281"/>
    </source>
</evidence>
<sequence length="58" mass="6880">ADVPSEFVENPSWEVPEQVFAEEGKLEFQLQGEWLMVIMIRKGKVMNPNQEFQDYDEF</sequence>
<evidence type="ECO:0000313" key="1">
    <source>
        <dbReference type="EMBL" id="WVZ58368.1"/>
    </source>
</evidence>
<dbReference type="Proteomes" id="UP001341281">
    <property type="component" value="Chromosome 02"/>
</dbReference>
<keyword evidence="2" id="KW-1185">Reference proteome</keyword>